<organism evidence="3 4">
    <name type="scientific">Hyphomicrobium denitrificans 1NES1</name>
    <dbReference type="NCBI Taxonomy" id="670307"/>
    <lineage>
        <taxon>Bacteria</taxon>
        <taxon>Pseudomonadati</taxon>
        <taxon>Pseudomonadota</taxon>
        <taxon>Alphaproteobacteria</taxon>
        <taxon>Hyphomicrobiales</taxon>
        <taxon>Hyphomicrobiaceae</taxon>
        <taxon>Hyphomicrobium</taxon>
    </lineage>
</organism>
<accession>N0B5D5</accession>
<dbReference type="OrthoDB" id="6399635at2"/>
<evidence type="ECO:0000259" key="2">
    <source>
        <dbReference type="PROSITE" id="PS51352"/>
    </source>
</evidence>
<dbReference type="AlphaFoldDB" id="N0B5D5"/>
<dbReference type="RefSeq" id="WP_015598256.1">
    <property type="nucleotide sequence ID" value="NC_021172.1"/>
</dbReference>
<dbReference type="PROSITE" id="PS51352">
    <property type="entry name" value="THIOREDOXIN_2"/>
    <property type="match status" value="1"/>
</dbReference>
<dbReference type="EMBL" id="CP005587">
    <property type="protein sequence ID" value="AGK58228.1"/>
    <property type="molecule type" value="Genomic_DNA"/>
</dbReference>
<feature type="signal peptide" evidence="1">
    <location>
        <begin position="1"/>
        <end position="24"/>
    </location>
</feature>
<evidence type="ECO:0000256" key="1">
    <source>
        <dbReference type="SAM" id="SignalP"/>
    </source>
</evidence>
<evidence type="ECO:0000313" key="3">
    <source>
        <dbReference type="EMBL" id="AGK58228.1"/>
    </source>
</evidence>
<feature type="chain" id="PRO_5004105358" evidence="1">
    <location>
        <begin position="25"/>
        <end position="166"/>
    </location>
</feature>
<feature type="domain" description="Thioredoxin" evidence="2">
    <location>
        <begin position="19"/>
        <end position="163"/>
    </location>
</feature>
<reference evidence="3 4" key="1">
    <citation type="journal article" date="2013" name="Genome Announc.">
        <title>Genome sequences for three denitrifying bacterial strains isolated from a uranium- and nitrate-contaminated subsurface environment.</title>
        <authorList>
            <person name="Venkatramanan R."/>
            <person name="Prakash O."/>
            <person name="Woyke T."/>
            <person name="Chain P."/>
            <person name="Goodwin L.A."/>
            <person name="Watson D."/>
            <person name="Brooks S."/>
            <person name="Kostka J.E."/>
            <person name="Green S.J."/>
        </authorList>
    </citation>
    <scope>NUCLEOTIDE SEQUENCE [LARGE SCALE GENOMIC DNA]</scope>
    <source>
        <strain evidence="3 4">1NES1</strain>
    </source>
</reference>
<dbReference type="STRING" id="670307.HYPDE_32778"/>
<keyword evidence="4" id="KW-1185">Reference proteome</keyword>
<dbReference type="Proteomes" id="UP000005952">
    <property type="component" value="Chromosome"/>
</dbReference>
<protein>
    <submittedName>
        <fullName evidence="3">Signal peptide protein</fullName>
    </submittedName>
</protein>
<dbReference type="InterPro" id="IPR036249">
    <property type="entry name" value="Thioredoxin-like_sf"/>
</dbReference>
<proteinExistence type="predicted"/>
<dbReference type="Gene3D" id="3.40.30.10">
    <property type="entry name" value="Glutaredoxin"/>
    <property type="match status" value="1"/>
</dbReference>
<dbReference type="eggNOG" id="COG0526">
    <property type="taxonomic scope" value="Bacteria"/>
</dbReference>
<evidence type="ECO:0000313" key="4">
    <source>
        <dbReference type="Proteomes" id="UP000005952"/>
    </source>
</evidence>
<dbReference type="HOGENOM" id="CLU_110678_0_0_5"/>
<name>N0B5D5_9HYPH</name>
<dbReference type="SUPFAM" id="SSF52833">
    <property type="entry name" value="Thioredoxin-like"/>
    <property type="match status" value="1"/>
</dbReference>
<gene>
    <name evidence="3" type="ORF">HYPDE_32778</name>
</gene>
<keyword evidence="1" id="KW-0732">Signal</keyword>
<dbReference type="KEGG" id="hdt:HYPDE_32778"/>
<sequence length="166" mass="18131">MNAIVRNIAAVLMLACFACRPAAAGPPRAFDSISWQALVNSHKGHPVIVHFWGFTCGNCMVELKDWGKFAGGHPGTTIAFVNWDRHGADPQRIEKALAKAGLGGVESYTLANGFEEKLRFAVDHDWMGELPYTRLIARDGAVKTFSGAADFEGLSRWLGPMKQSQQ</sequence>
<dbReference type="InterPro" id="IPR013766">
    <property type="entry name" value="Thioredoxin_domain"/>
</dbReference>